<keyword evidence="8" id="KW-1185">Reference proteome</keyword>
<evidence type="ECO:0000256" key="1">
    <source>
        <dbReference type="ARBA" id="ARBA00004442"/>
    </source>
</evidence>
<reference evidence="7 8" key="1">
    <citation type="journal article" date="2014" name="Proc. Natl. Acad. Sci. U.S.A.">
        <title>Functional type 2 photosynthetic reaction centers found in the rare bacterial phylum Gemmatimonadetes.</title>
        <authorList>
            <person name="Zeng Y."/>
            <person name="Feng F."/>
            <person name="Medova H."/>
            <person name="Dean J."/>
            <person name="Koblizek M."/>
        </authorList>
    </citation>
    <scope>NUCLEOTIDE SEQUENCE [LARGE SCALE GENOMIC DNA]</scope>
    <source>
        <strain evidence="7 8">AP64</strain>
    </source>
</reference>
<dbReference type="InterPro" id="IPR012944">
    <property type="entry name" value="SusD_RagB_dom"/>
</dbReference>
<name>A0A143BGX0_9BACT</name>
<dbReference type="STRING" id="1379270.GEMMAAP_04440"/>
<feature type="domain" description="RagB/SusD" evidence="6">
    <location>
        <begin position="352"/>
        <end position="464"/>
    </location>
</feature>
<dbReference type="Pfam" id="PF07980">
    <property type="entry name" value="SusD_RagB"/>
    <property type="match status" value="1"/>
</dbReference>
<dbReference type="AlphaFoldDB" id="A0A143BGX0"/>
<dbReference type="Gene3D" id="1.25.40.390">
    <property type="match status" value="1"/>
</dbReference>
<evidence type="ECO:0000256" key="3">
    <source>
        <dbReference type="ARBA" id="ARBA00022729"/>
    </source>
</evidence>
<comment type="similarity">
    <text evidence="2">Belongs to the SusD family.</text>
</comment>
<keyword evidence="5" id="KW-0998">Cell outer membrane</keyword>
<dbReference type="eggNOG" id="ENOG502ZC90">
    <property type="taxonomic scope" value="Bacteria"/>
</dbReference>
<gene>
    <name evidence="7" type="ORF">GEMMAAP_04440</name>
</gene>
<evidence type="ECO:0000313" key="7">
    <source>
        <dbReference type="EMBL" id="AMW04288.1"/>
    </source>
</evidence>
<keyword evidence="3" id="KW-0732">Signal</keyword>
<organism evidence="7 8">
    <name type="scientific">Gemmatimonas phototrophica</name>
    <dbReference type="NCBI Taxonomy" id="1379270"/>
    <lineage>
        <taxon>Bacteria</taxon>
        <taxon>Pseudomonadati</taxon>
        <taxon>Gemmatimonadota</taxon>
        <taxon>Gemmatimonadia</taxon>
        <taxon>Gemmatimonadales</taxon>
        <taxon>Gemmatimonadaceae</taxon>
        <taxon>Gemmatimonas</taxon>
    </lineage>
</organism>
<evidence type="ECO:0000256" key="2">
    <source>
        <dbReference type="ARBA" id="ARBA00006275"/>
    </source>
</evidence>
<dbReference type="KEGG" id="gph:GEMMAAP_04440"/>
<protein>
    <recommendedName>
        <fullName evidence="6">RagB/SusD domain-containing protein</fullName>
    </recommendedName>
</protein>
<dbReference type="EMBL" id="CP011454">
    <property type="protein sequence ID" value="AMW04288.1"/>
    <property type="molecule type" value="Genomic_DNA"/>
</dbReference>
<evidence type="ECO:0000259" key="6">
    <source>
        <dbReference type="Pfam" id="PF07980"/>
    </source>
</evidence>
<proteinExistence type="inferred from homology"/>
<accession>A0A143BGX0</accession>
<reference evidence="7 8" key="2">
    <citation type="journal article" date="2016" name="Environ. Microbiol. Rep.">
        <title>Metagenomic evidence for the presence of phototrophic Gemmatimonadetes bacteria in diverse environments.</title>
        <authorList>
            <person name="Zeng Y."/>
            <person name="Baumbach J."/>
            <person name="Barbosa E.G."/>
            <person name="Azevedo V."/>
            <person name="Zhang C."/>
            <person name="Koblizek M."/>
        </authorList>
    </citation>
    <scope>NUCLEOTIDE SEQUENCE [LARGE SCALE GENOMIC DNA]</scope>
    <source>
        <strain evidence="7 8">AP64</strain>
    </source>
</reference>
<dbReference type="SUPFAM" id="SSF48452">
    <property type="entry name" value="TPR-like"/>
    <property type="match status" value="1"/>
</dbReference>
<sequence>MLAPAAMLSVAACAELEVANPNNPDIARALASPADVAKIGKSSVNSWFIVSTHQEPYMMLQVTADAGTSNFGNFGMRFNNLEPRIAYNNNSAGTDAAATVRPWDSNYGALGAANDALKAIAAGIVIPGTDGNAKTQSAALFAQAGALTNLALLFDKAFVITERTDLSKAPELIPYAQVRDSALKSWDAVISLTAGKTWTWDADVLPLTVPQTAANINRVANTMAARTLMLSARTGAENTATNWQRVLAYADKGITGTGLTDIDFSVLNDGDNVWYSQIQNYGNLDSWTRVDQRLVNRMAPNVPAKYAGTNVAPVPVDRRLGAVTTPCTGAGQPAACLTGITTDYVYLGTVIGDPARGIYMQSPYYHRRWREVSFAVAGSTKAGKAMPYVLAAENDLMIAEALVRTNGDLNRAATLVNKTRVTRGGLDPVAANSAALLAAISYERDVELLNTNGLTLFDGRRLEQIQAGTFRQIPIPAKELETLRLPIYTFGG</sequence>
<comment type="subcellular location">
    <subcellularLocation>
        <location evidence="1">Cell outer membrane</location>
    </subcellularLocation>
</comment>
<evidence type="ECO:0000313" key="8">
    <source>
        <dbReference type="Proteomes" id="UP000076404"/>
    </source>
</evidence>
<dbReference type="GO" id="GO:0009279">
    <property type="term" value="C:cell outer membrane"/>
    <property type="evidence" value="ECO:0007669"/>
    <property type="project" value="UniProtKB-SubCell"/>
</dbReference>
<dbReference type="Proteomes" id="UP000076404">
    <property type="component" value="Chromosome"/>
</dbReference>
<evidence type="ECO:0000256" key="5">
    <source>
        <dbReference type="ARBA" id="ARBA00023237"/>
    </source>
</evidence>
<dbReference type="InterPro" id="IPR011990">
    <property type="entry name" value="TPR-like_helical_dom_sf"/>
</dbReference>
<evidence type="ECO:0000256" key="4">
    <source>
        <dbReference type="ARBA" id="ARBA00023136"/>
    </source>
</evidence>
<keyword evidence="4" id="KW-0472">Membrane</keyword>